<dbReference type="Proteomes" id="UP000001473">
    <property type="component" value="Chromosome"/>
</dbReference>
<feature type="region of interest" description="Disordered" evidence="1">
    <location>
        <begin position="121"/>
        <end position="155"/>
    </location>
</feature>
<gene>
    <name evidence="3" type="ordered locus">ckrop_0389</name>
</gene>
<dbReference type="AlphaFoldDB" id="C4LH63"/>
<reference evidence="3 4" key="1">
    <citation type="journal article" date="2008" name="J. Biotechnol.">
        <title>Ultrafast pyrosequencing of Corynebacterium kroppenstedtii DSM44385 revealed insights into the physiology of a lipophilic corynebacterium that lacks mycolic acids.</title>
        <authorList>
            <person name="Tauch A."/>
            <person name="Schneider J."/>
            <person name="Szczepanowski R."/>
            <person name="Tilker A."/>
            <person name="Viehoever P."/>
            <person name="Gartemann K.-H."/>
            <person name="Arnold W."/>
            <person name="Blom J."/>
            <person name="Brinkrolf K."/>
            <person name="Brune I."/>
            <person name="Goetker S."/>
            <person name="Weisshaar B."/>
            <person name="Goesmann A."/>
            <person name="Droege M."/>
            <person name="Puehler A."/>
        </authorList>
    </citation>
    <scope>NUCLEOTIDE SEQUENCE [LARGE SCALE GENOMIC DNA]</scope>
    <source>
        <strain evidence="4">DSM 44385 / JCM 11950 / CIP 105744 / CCUG 35717</strain>
    </source>
</reference>
<evidence type="ECO:0000256" key="2">
    <source>
        <dbReference type="SAM" id="Phobius"/>
    </source>
</evidence>
<evidence type="ECO:0000313" key="3">
    <source>
        <dbReference type="EMBL" id="ACR17168.1"/>
    </source>
</evidence>
<name>C4LH63_CORK4</name>
<organism evidence="3 4">
    <name type="scientific">Corynebacterium kroppenstedtii (strain DSM 44385 / JCM 11950 / CIP 105744 / CCUG 35717)</name>
    <dbReference type="NCBI Taxonomy" id="645127"/>
    <lineage>
        <taxon>Bacteria</taxon>
        <taxon>Bacillati</taxon>
        <taxon>Actinomycetota</taxon>
        <taxon>Actinomycetes</taxon>
        <taxon>Mycobacteriales</taxon>
        <taxon>Corynebacteriaceae</taxon>
        <taxon>Corynebacterium</taxon>
    </lineage>
</organism>
<dbReference type="HOGENOM" id="CLU_733025_0_0_11"/>
<keyword evidence="2" id="KW-0812">Transmembrane</keyword>
<evidence type="ECO:0000256" key="1">
    <source>
        <dbReference type="SAM" id="MobiDB-lite"/>
    </source>
</evidence>
<keyword evidence="4" id="KW-1185">Reference proteome</keyword>
<dbReference type="eggNOG" id="ENOG5030RJ6">
    <property type="taxonomic scope" value="Bacteria"/>
</dbReference>
<dbReference type="EMBL" id="CP001620">
    <property type="protein sequence ID" value="ACR17168.1"/>
    <property type="molecule type" value="Genomic_DNA"/>
</dbReference>
<keyword evidence="2" id="KW-1133">Transmembrane helix</keyword>
<keyword evidence="2" id="KW-0472">Membrane</keyword>
<feature type="region of interest" description="Disordered" evidence="1">
    <location>
        <begin position="356"/>
        <end position="377"/>
    </location>
</feature>
<protein>
    <submittedName>
        <fullName evidence="3">Uncharacterized protein</fullName>
    </submittedName>
</protein>
<feature type="transmembrane region" description="Helical" evidence="2">
    <location>
        <begin position="85"/>
        <end position="105"/>
    </location>
</feature>
<sequence>MQPMWRSHTDHKHWLPVPILSYCLGMRNNQPIHHQPLHSQSLCGHLSPEKLLTSGSNSTKSAKAHTRRTHHSADQRGPSLGNKRLGIALGLTLGLAGTFLVHGAVSGRNLGSAQASVSDASPVSEASATAQPATPDLATSESTTTHNSGTAELIERNEKYQSNHNDGAGKADSVRWVNRTATSPLVLIAPHATTQIRDGKRKPADLYTGGITEIVADRVGASSLTTTGKVSDWNKNWCTRDDEFTRIIDRLPKNAVIVEIHGMKDSSLDEPVSAGTGDEPSESTDAIVGALQDEFDGHVSQDKFEAESGYTVTDYLQKKGHSVLQIELSRSLRDPKSGQAGETLDHLTRAFSKAADQFPQLSTTPEANGEERLPHLT</sequence>
<feature type="compositionally biased region" description="Polar residues" evidence="1">
    <location>
        <begin position="121"/>
        <end position="150"/>
    </location>
</feature>
<dbReference type="KEGG" id="ckp:ckrop_0389"/>
<feature type="region of interest" description="Disordered" evidence="1">
    <location>
        <begin position="48"/>
        <end position="82"/>
    </location>
</feature>
<proteinExistence type="predicted"/>
<accession>C4LH63</accession>
<dbReference type="Gene3D" id="3.40.630.40">
    <property type="entry name" value="Zn-dependent exopeptidases"/>
    <property type="match status" value="1"/>
</dbReference>
<evidence type="ECO:0000313" key="4">
    <source>
        <dbReference type="Proteomes" id="UP000001473"/>
    </source>
</evidence>